<name>A0A381DIS9_9BACT</name>
<evidence type="ECO:0000313" key="2">
    <source>
        <dbReference type="EMBL" id="SUX10381.1"/>
    </source>
</evidence>
<sequence length="81" mass="9229">MTSGYITFPTSAGAFATEKILRANDIKVKLISTPRFLSSSCGVSAYFCGANVEDVYKILQEYDLEFNIKEYVDEYIEKRMH</sequence>
<dbReference type="InterPro" id="IPR021778">
    <property type="entry name" value="Se/S_carrier-like"/>
</dbReference>
<dbReference type="AlphaFoldDB" id="A0A381DIS9"/>
<accession>A0A381DIS9</accession>
<evidence type="ECO:0000313" key="3">
    <source>
        <dbReference type="Proteomes" id="UP000254920"/>
    </source>
</evidence>
<protein>
    <submittedName>
        <fullName evidence="2">Protein of uncharacterized function (DUF3343)</fullName>
    </submittedName>
</protein>
<proteinExistence type="predicted"/>
<dbReference type="Pfam" id="PF11823">
    <property type="entry name" value="Se_S_carrier"/>
    <property type="match status" value="1"/>
</dbReference>
<dbReference type="RefSeq" id="WP_033915964.1">
    <property type="nucleotide sequence ID" value="NZ_CP043427.1"/>
</dbReference>
<keyword evidence="3" id="KW-1185">Reference proteome</keyword>
<feature type="domain" description="Putative Se/S carrier protein-like" evidence="1">
    <location>
        <begin position="4"/>
        <end position="66"/>
    </location>
</feature>
<gene>
    <name evidence="2" type="ORF">NCTC12475_00571</name>
</gene>
<organism evidence="2 3">
    <name type="scientific">Campylobacter sputorum subsp. sputorum</name>
    <dbReference type="NCBI Taxonomy" id="32024"/>
    <lineage>
        <taxon>Bacteria</taxon>
        <taxon>Pseudomonadati</taxon>
        <taxon>Campylobacterota</taxon>
        <taxon>Epsilonproteobacteria</taxon>
        <taxon>Campylobacterales</taxon>
        <taxon>Campylobacteraceae</taxon>
        <taxon>Campylobacter</taxon>
    </lineage>
</organism>
<evidence type="ECO:0000259" key="1">
    <source>
        <dbReference type="Pfam" id="PF11823"/>
    </source>
</evidence>
<dbReference type="EMBL" id="UFVD01000001">
    <property type="protein sequence ID" value="SUX10381.1"/>
    <property type="molecule type" value="Genomic_DNA"/>
</dbReference>
<dbReference type="Proteomes" id="UP000254920">
    <property type="component" value="Unassembled WGS sequence"/>
</dbReference>
<reference evidence="2 3" key="1">
    <citation type="submission" date="2018-06" db="EMBL/GenBank/DDBJ databases">
        <authorList>
            <consortium name="Pathogen Informatics"/>
            <person name="Doyle S."/>
        </authorList>
    </citation>
    <scope>NUCLEOTIDE SEQUENCE [LARGE SCALE GENOMIC DNA]</scope>
    <source>
        <strain evidence="2 3">NCTC12475</strain>
    </source>
</reference>
<dbReference type="STRING" id="32024.GCA_000788295_00700"/>
<dbReference type="OrthoDB" id="9811492at2"/>
<dbReference type="GeneID" id="93091010"/>